<dbReference type="Pfam" id="PF00027">
    <property type="entry name" value="cNMP_binding"/>
    <property type="match status" value="1"/>
</dbReference>
<dbReference type="PROSITE" id="PS50042">
    <property type="entry name" value="CNMP_BINDING_3"/>
    <property type="match status" value="1"/>
</dbReference>
<sequence length="189" mass="22412">MDIIKTLLDKYKVQFSQESMSKFESILVKKEYHKDEMVLQEGTISRYLYIVEKGMVRQFYYKDGRDITEHFSCEGNIATCIESLFLQQPTRLLIEALEPSTLFLLDYDKWKKLCDEFPEINELYRAVMEYKLVVSQQKADSWRFENSRERYDRFCRELPSVSRRASVAHIASYLLMSPETLSRVRAGVL</sequence>
<dbReference type="InterPro" id="IPR018490">
    <property type="entry name" value="cNMP-bd_dom_sf"/>
</dbReference>
<evidence type="ECO:0000313" key="2">
    <source>
        <dbReference type="EMBL" id="MCD1118158.1"/>
    </source>
</evidence>
<dbReference type="InterPro" id="IPR000595">
    <property type="entry name" value="cNMP-bd_dom"/>
</dbReference>
<name>A0A9Q3V222_9FLAO</name>
<dbReference type="EMBL" id="JAJNAY010000002">
    <property type="protein sequence ID" value="MCD1118158.1"/>
    <property type="molecule type" value="Genomic_DNA"/>
</dbReference>
<dbReference type="Proteomes" id="UP001108025">
    <property type="component" value="Unassembled WGS sequence"/>
</dbReference>
<evidence type="ECO:0000259" key="1">
    <source>
        <dbReference type="PROSITE" id="PS50042"/>
    </source>
</evidence>
<protein>
    <submittedName>
        <fullName evidence="2">Crp/Fnr family transcriptional regulator</fullName>
    </submittedName>
</protein>
<evidence type="ECO:0000313" key="3">
    <source>
        <dbReference type="Proteomes" id="UP001108025"/>
    </source>
</evidence>
<accession>A0A9Q3V222</accession>
<dbReference type="RefSeq" id="WP_230670717.1">
    <property type="nucleotide sequence ID" value="NZ_JAJNAY010000002.1"/>
</dbReference>
<reference evidence="2" key="1">
    <citation type="submission" date="2021-11" db="EMBL/GenBank/DDBJ databases">
        <title>Description of novel Chryseobacterium species.</title>
        <authorList>
            <person name="Saticioglu I.B."/>
            <person name="Ay H."/>
            <person name="Altun S."/>
            <person name="Duman M."/>
        </authorList>
    </citation>
    <scope>NUCLEOTIDE SEQUENCE</scope>
    <source>
        <strain evidence="2">C-17</strain>
    </source>
</reference>
<gene>
    <name evidence="2" type="ORF">LO744_14970</name>
</gene>
<keyword evidence="3" id="KW-1185">Reference proteome</keyword>
<proteinExistence type="predicted"/>
<dbReference type="AlphaFoldDB" id="A0A9Q3V222"/>
<dbReference type="InterPro" id="IPR014710">
    <property type="entry name" value="RmlC-like_jellyroll"/>
</dbReference>
<organism evidence="2 3">
    <name type="scientific">Chryseobacterium turcicum</name>
    <dbReference type="NCBI Taxonomy" id="2898076"/>
    <lineage>
        <taxon>Bacteria</taxon>
        <taxon>Pseudomonadati</taxon>
        <taxon>Bacteroidota</taxon>
        <taxon>Flavobacteriia</taxon>
        <taxon>Flavobacteriales</taxon>
        <taxon>Weeksellaceae</taxon>
        <taxon>Chryseobacterium group</taxon>
        <taxon>Chryseobacterium</taxon>
    </lineage>
</organism>
<feature type="domain" description="Cyclic nucleotide-binding" evidence="1">
    <location>
        <begin position="11"/>
        <end position="113"/>
    </location>
</feature>
<dbReference type="Gene3D" id="2.60.120.10">
    <property type="entry name" value="Jelly Rolls"/>
    <property type="match status" value="1"/>
</dbReference>
<dbReference type="SUPFAM" id="SSF51206">
    <property type="entry name" value="cAMP-binding domain-like"/>
    <property type="match status" value="1"/>
</dbReference>
<dbReference type="CDD" id="cd00038">
    <property type="entry name" value="CAP_ED"/>
    <property type="match status" value="1"/>
</dbReference>
<comment type="caution">
    <text evidence="2">The sequence shown here is derived from an EMBL/GenBank/DDBJ whole genome shotgun (WGS) entry which is preliminary data.</text>
</comment>